<accession>K1QFK0</accession>
<reference evidence="1" key="1">
    <citation type="journal article" date="2012" name="Nature">
        <title>The oyster genome reveals stress adaptation and complexity of shell formation.</title>
        <authorList>
            <person name="Zhang G."/>
            <person name="Fang X."/>
            <person name="Guo X."/>
            <person name="Li L."/>
            <person name="Luo R."/>
            <person name="Xu F."/>
            <person name="Yang P."/>
            <person name="Zhang L."/>
            <person name="Wang X."/>
            <person name="Qi H."/>
            <person name="Xiong Z."/>
            <person name="Que H."/>
            <person name="Xie Y."/>
            <person name="Holland P.W."/>
            <person name="Paps J."/>
            <person name="Zhu Y."/>
            <person name="Wu F."/>
            <person name="Chen Y."/>
            <person name="Wang J."/>
            <person name="Peng C."/>
            <person name="Meng J."/>
            <person name="Yang L."/>
            <person name="Liu J."/>
            <person name="Wen B."/>
            <person name="Zhang N."/>
            <person name="Huang Z."/>
            <person name="Zhu Q."/>
            <person name="Feng Y."/>
            <person name="Mount A."/>
            <person name="Hedgecock D."/>
            <person name="Xu Z."/>
            <person name="Liu Y."/>
            <person name="Domazet-Loso T."/>
            <person name="Du Y."/>
            <person name="Sun X."/>
            <person name="Zhang S."/>
            <person name="Liu B."/>
            <person name="Cheng P."/>
            <person name="Jiang X."/>
            <person name="Li J."/>
            <person name="Fan D."/>
            <person name="Wang W."/>
            <person name="Fu W."/>
            <person name="Wang T."/>
            <person name="Wang B."/>
            <person name="Zhang J."/>
            <person name="Peng Z."/>
            <person name="Li Y."/>
            <person name="Li N."/>
            <person name="Wang J."/>
            <person name="Chen M."/>
            <person name="He Y."/>
            <person name="Tan F."/>
            <person name="Song X."/>
            <person name="Zheng Q."/>
            <person name="Huang R."/>
            <person name="Yang H."/>
            <person name="Du X."/>
            <person name="Chen L."/>
            <person name="Yang M."/>
            <person name="Gaffney P.M."/>
            <person name="Wang S."/>
            <person name="Luo L."/>
            <person name="She Z."/>
            <person name="Ming Y."/>
            <person name="Huang W."/>
            <person name="Zhang S."/>
            <person name="Huang B."/>
            <person name="Zhang Y."/>
            <person name="Qu T."/>
            <person name="Ni P."/>
            <person name="Miao G."/>
            <person name="Wang J."/>
            <person name="Wang Q."/>
            <person name="Steinberg C.E."/>
            <person name="Wang H."/>
            <person name="Li N."/>
            <person name="Qian L."/>
            <person name="Zhang G."/>
            <person name="Li Y."/>
            <person name="Yang H."/>
            <person name="Liu X."/>
            <person name="Wang J."/>
            <person name="Yin Y."/>
            <person name="Wang J."/>
        </authorList>
    </citation>
    <scope>NUCLEOTIDE SEQUENCE [LARGE SCALE GENOMIC DNA]</scope>
    <source>
        <strain evidence="1">05x7-T-G4-1.051#20</strain>
    </source>
</reference>
<gene>
    <name evidence="1" type="ORF">CGI_10007056</name>
</gene>
<dbReference type="InParanoid" id="K1QFK0"/>
<proteinExistence type="predicted"/>
<dbReference type="EMBL" id="JH818930">
    <property type="protein sequence ID" value="EKC27605.1"/>
    <property type="molecule type" value="Genomic_DNA"/>
</dbReference>
<organism evidence="1">
    <name type="scientific">Magallana gigas</name>
    <name type="common">Pacific oyster</name>
    <name type="synonym">Crassostrea gigas</name>
    <dbReference type="NCBI Taxonomy" id="29159"/>
    <lineage>
        <taxon>Eukaryota</taxon>
        <taxon>Metazoa</taxon>
        <taxon>Spiralia</taxon>
        <taxon>Lophotrochozoa</taxon>
        <taxon>Mollusca</taxon>
        <taxon>Bivalvia</taxon>
        <taxon>Autobranchia</taxon>
        <taxon>Pteriomorphia</taxon>
        <taxon>Ostreida</taxon>
        <taxon>Ostreoidea</taxon>
        <taxon>Ostreidae</taxon>
        <taxon>Magallana</taxon>
    </lineage>
</organism>
<name>K1QFK0_MAGGI</name>
<protein>
    <submittedName>
        <fullName evidence="1">Uncharacterized protein</fullName>
    </submittedName>
</protein>
<dbReference type="AlphaFoldDB" id="K1QFK0"/>
<sequence length="75" mass="8659">MFRSQTDKHCPQCLRTSSTRGSLLFQGMEQTVKKYRARCGGNRCQSKSADVLIEQPWILILVPRMYPDVTFVRPP</sequence>
<dbReference type="HOGENOM" id="CLU_2673492_0_0_1"/>
<evidence type="ECO:0000313" key="1">
    <source>
        <dbReference type="EMBL" id="EKC27605.1"/>
    </source>
</evidence>